<dbReference type="Pfam" id="PF00270">
    <property type="entry name" value="DEAD"/>
    <property type="match status" value="1"/>
</dbReference>
<dbReference type="InterPro" id="IPR001650">
    <property type="entry name" value="Helicase_C-like"/>
</dbReference>
<dbReference type="PROSITE" id="PS00690">
    <property type="entry name" value="DEAH_ATP_HELICASE"/>
    <property type="match status" value="1"/>
</dbReference>
<dbReference type="InterPro" id="IPR032284">
    <property type="entry name" value="RecQ_Zn-bd"/>
</dbReference>
<name>A0ABV8AQI8_9BACT</name>
<keyword evidence="5 15" id="KW-0347">Helicase</keyword>
<dbReference type="SMART" id="SM00490">
    <property type="entry name" value="HELICc"/>
    <property type="match status" value="1"/>
</dbReference>
<dbReference type="InterPro" id="IPR014001">
    <property type="entry name" value="Helicase_ATP-bd"/>
</dbReference>
<evidence type="ECO:0000256" key="1">
    <source>
        <dbReference type="ARBA" id="ARBA00005446"/>
    </source>
</evidence>
<keyword evidence="8" id="KW-0413">Isomerase</keyword>
<dbReference type="EMBL" id="JBHRZS010000007">
    <property type="protein sequence ID" value="MFC3880243.1"/>
    <property type="molecule type" value="Genomic_DNA"/>
</dbReference>
<evidence type="ECO:0000259" key="13">
    <source>
        <dbReference type="PROSITE" id="PS51192"/>
    </source>
</evidence>
<sequence>MGASPRHILKQVFGFDGFRPLQEEIIASVLSGNDTLALLPTGAGKSLCYQIPGLAMEGICLVVSPLIALMKDQVDGLHAKGIKAHAVYSGMHKREVDRTLDNSIYGDYKFLFVSPERLKSELFIERFKQMNVAMIVVDEAHCISQWGYDFRPQYLEIASIREFHPKVPVLALTATATPKVAEDIQVKLEMKNQAVFTSTFARANLSFSVRLVENMLEKGVEVLSRIPGSAIWYVRSRQMTHQISKSLAQLGFTAGAYHAGIPVKERDLVQKKWMDGLVRVMVCTNAFGMGIDKSDVRIVLHSDLPENLESYYQEAGRAGRDGKKSFAVLMSNEQDFEKLMNRAALVYPPIDFVKRVYQCLANHFQLAVGSKVNESLDFDWGNFARIYNLGVLEAFYGLKVLEEEGFIAMSESYYSPSRVHFLVESHALYQIQIAYVKLDPVIKILLRTYGGNLFAEYIKINEAALAKALSISEEELIRRLNQLDEMDLLDYDKRKDKPQIFFLTPRYDAGRLPLNISRINERRAQTLENAQVILKYAHQQELCRMEFVQQYFGEKETQPCGFCDICLKRKKNENPIRSENKFKSRILKTLEESGELTKEELLAKINSPNSTEAFDIIREMIDLAELIELPGGKIKING</sequence>
<dbReference type="GO" id="GO:0016787">
    <property type="term" value="F:hydrolase activity"/>
    <property type="evidence" value="ECO:0007669"/>
    <property type="project" value="UniProtKB-KW"/>
</dbReference>
<dbReference type="PROSITE" id="PS51192">
    <property type="entry name" value="HELICASE_ATP_BIND_1"/>
    <property type="match status" value="1"/>
</dbReference>
<keyword evidence="3" id="KW-0547">Nucleotide-binding</keyword>
<comment type="similarity">
    <text evidence="1">Belongs to the helicase family. RecQ subfamily.</text>
</comment>
<dbReference type="InterPro" id="IPR011545">
    <property type="entry name" value="DEAD/DEAH_box_helicase_dom"/>
</dbReference>
<evidence type="ECO:0000313" key="15">
    <source>
        <dbReference type="EMBL" id="MFC3880243.1"/>
    </source>
</evidence>
<dbReference type="Proteomes" id="UP001595805">
    <property type="component" value="Unassembled WGS sequence"/>
</dbReference>
<keyword evidence="7" id="KW-0238">DNA-binding</keyword>
<evidence type="ECO:0000256" key="4">
    <source>
        <dbReference type="ARBA" id="ARBA00022801"/>
    </source>
</evidence>
<dbReference type="InterPro" id="IPR027417">
    <property type="entry name" value="P-loop_NTPase"/>
</dbReference>
<reference evidence="16" key="1">
    <citation type="journal article" date="2019" name="Int. J. Syst. Evol. Microbiol.">
        <title>The Global Catalogue of Microorganisms (GCM) 10K type strain sequencing project: providing services to taxonomists for standard genome sequencing and annotation.</title>
        <authorList>
            <consortium name="The Broad Institute Genomics Platform"/>
            <consortium name="The Broad Institute Genome Sequencing Center for Infectious Disease"/>
            <person name="Wu L."/>
            <person name="Ma J."/>
        </authorList>
    </citation>
    <scope>NUCLEOTIDE SEQUENCE [LARGE SCALE GENOMIC DNA]</scope>
    <source>
        <strain evidence="16">CCUG 60523</strain>
    </source>
</reference>
<evidence type="ECO:0000256" key="9">
    <source>
        <dbReference type="ARBA" id="ARBA00034617"/>
    </source>
</evidence>
<dbReference type="Gene3D" id="1.10.10.10">
    <property type="entry name" value="Winged helix-like DNA-binding domain superfamily/Winged helix DNA-binding domain"/>
    <property type="match status" value="1"/>
</dbReference>
<evidence type="ECO:0000256" key="7">
    <source>
        <dbReference type="ARBA" id="ARBA00023125"/>
    </source>
</evidence>
<evidence type="ECO:0000259" key="14">
    <source>
        <dbReference type="PROSITE" id="PS51194"/>
    </source>
</evidence>
<dbReference type="PANTHER" id="PTHR13710">
    <property type="entry name" value="DNA HELICASE RECQ FAMILY MEMBER"/>
    <property type="match status" value="1"/>
</dbReference>
<dbReference type="Gene3D" id="3.40.50.300">
    <property type="entry name" value="P-loop containing nucleotide triphosphate hydrolases"/>
    <property type="match status" value="2"/>
</dbReference>
<feature type="domain" description="Helicase ATP-binding" evidence="13">
    <location>
        <begin position="26"/>
        <end position="194"/>
    </location>
</feature>
<accession>A0ABV8AQI8</accession>
<dbReference type="Pfam" id="PF16124">
    <property type="entry name" value="RecQ_Zn_bind"/>
    <property type="match status" value="1"/>
</dbReference>
<dbReference type="SMART" id="SM00487">
    <property type="entry name" value="DEXDc"/>
    <property type="match status" value="1"/>
</dbReference>
<dbReference type="InterPro" id="IPR002464">
    <property type="entry name" value="DNA/RNA_helicase_DEAH_CS"/>
</dbReference>
<organism evidence="15 16">
    <name type="scientific">Algoriphagus namhaensis</name>
    <dbReference type="NCBI Taxonomy" id="915353"/>
    <lineage>
        <taxon>Bacteria</taxon>
        <taxon>Pseudomonadati</taxon>
        <taxon>Bacteroidota</taxon>
        <taxon>Cytophagia</taxon>
        <taxon>Cytophagales</taxon>
        <taxon>Cyclobacteriaceae</taxon>
        <taxon>Algoriphagus</taxon>
    </lineage>
</organism>
<dbReference type="PROSITE" id="PS51194">
    <property type="entry name" value="HELICASE_CTER"/>
    <property type="match status" value="1"/>
</dbReference>
<evidence type="ECO:0000313" key="16">
    <source>
        <dbReference type="Proteomes" id="UP001595805"/>
    </source>
</evidence>
<feature type="domain" description="Helicase C-terminal" evidence="14">
    <location>
        <begin position="218"/>
        <end position="361"/>
    </location>
</feature>
<evidence type="ECO:0000256" key="2">
    <source>
        <dbReference type="ARBA" id="ARBA00022723"/>
    </source>
</evidence>
<keyword evidence="4 15" id="KW-0378">Hydrolase</keyword>
<dbReference type="RefSeq" id="WP_377905466.1">
    <property type="nucleotide sequence ID" value="NZ_JBHRZS010000007.1"/>
</dbReference>
<comment type="caution">
    <text evidence="15">The sequence shown here is derived from an EMBL/GenBank/DDBJ whole genome shotgun (WGS) entry which is preliminary data.</text>
</comment>
<evidence type="ECO:0000256" key="3">
    <source>
        <dbReference type="ARBA" id="ARBA00022741"/>
    </source>
</evidence>
<dbReference type="NCBIfam" id="TIGR00614">
    <property type="entry name" value="recQ_fam"/>
    <property type="match status" value="1"/>
</dbReference>
<dbReference type="PANTHER" id="PTHR13710:SF105">
    <property type="entry name" value="ATP-DEPENDENT DNA HELICASE Q1"/>
    <property type="match status" value="1"/>
</dbReference>
<keyword evidence="2" id="KW-0479">Metal-binding</keyword>
<keyword evidence="6" id="KW-0067">ATP-binding</keyword>
<evidence type="ECO:0000256" key="11">
    <source>
        <dbReference type="ARBA" id="ARBA00044535"/>
    </source>
</evidence>
<evidence type="ECO:0000256" key="12">
    <source>
        <dbReference type="ARBA" id="ARBA00044550"/>
    </source>
</evidence>
<dbReference type="CDD" id="cd17920">
    <property type="entry name" value="DEXHc_RecQ"/>
    <property type="match status" value="1"/>
</dbReference>
<dbReference type="InterPro" id="IPR036388">
    <property type="entry name" value="WH-like_DNA-bd_sf"/>
</dbReference>
<dbReference type="EC" id="5.6.2.4" evidence="10"/>
<dbReference type="GO" id="GO:0003678">
    <property type="term" value="F:DNA helicase activity"/>
    <property type="evidence" value="ECO:0007669"/>
    <property type="project" value="UniProtKB-EC"/>
</dbReference>
<dbReference type="Pfam" id="PF00271">
    <property type="entry name" value="Helicase_C"/>
    <property type="match status" value="1"/>
</dbReference>
<gene>
    <name evidence="15" type="ORF">ACFOSV_08655</name>
</gene>
<evidence type="ECO:0000256" key="8">
    <source>
        <dbReference type="ARBA" id="ARBA00023235"/>
    </source>
</evidence>
<keyword evidence="16" id="KW-1185">Reference proteome</keyword>
<dbReference type="SUPFAM" id="SSF52540">
    <property type="entry name" value="P-loop containing nucleoside triphosphate hydrolases"/>
    <property type="match status" value="1"/>
</dbReference>
<dbReference type="InterPro" id="IPR004589">
    <property type="entry name" value="DNA_helicase_ATP-dep_RecQ"/>
</dbReference>
<proteinExistence type="inferred from homology"/>
<protein>
    <recommendedName>
        <fullName evidence="11">ATP-dependent DNA helicase RecQ</fullName>
        <ecNumber evidence="10">5.6.2.4</ecNumber>
    </recommendedName>
    <alternativeName>
        <fullName evidence="12">DNA 3'-5' helicase RecQ</fullName>
    </alternativeName>
</protein>
<evidence type="ECO:0000256" key="5">
    <source>
        <dbReference type="ARBA" id="ARBA00022806"/>
    </source>
</evidence>
<evidence type="ECO:0000256" key="6">
    <source>
        <dbReference type="ARBA" id="ARBA00022840"/>
    </source>
</evidence>
<evidence type="ECO:0000256" key="10">
    <source>
        <dbReference type="ARBA" id="ARBA00034808"/>
    </source>
</evidence>
<comment type="catalytic activity">
    <reaction evidence="9">
        <text>Couples ATP hydrolysis with the unwinding of duplex DNA by translocating in the 3'-5' direction.</text>
        <dbReference type="EC" id="5.6.2.4"/>
    </reaction>
</comment>